<gene>
    <name evidence="2" type="ORF">U0070_024319</name>
</gene>
<dbReference type="PANTHER" id="PTHR32428">
    <property type="entry name" value="TARGET OF RAPAMYCIN COMPLEX 2 SUBUNIT BIT61-RELATED"/>
    <property type="match status" value="1"/>
</dbReference>
<dbReference type="InterPro" id="IPR013745">
    <property type="entry name" value="Bit61/PRR5"/>
</dbReference>
<protein>
    <submittedName>
        <fullName evidence="2">Uncharacterized protein</fullName>
    </submittedName>
</protein>
<comment type="caution">
    <text evidence="2">The sequence shown here is derived from an EMBL/GenBank/DDBJ whole genome shotgun (WGS) entry which is preliminary data.</text>
</comment>
<dbReference type="GO" id="GO:0038203">
    <property type="term" value="P:TORC2 signaling"/>
    <property type="evidence" value="ECO:0007669"/>
    <property type="project" value="TreeGrafter"/>
</dbReference>
<keyword evidence="3" id="KW-1185">Reference proteome</keyword>
<sequence length="86" mass="9585">MCDSLIEVLAEVWDHFFTETLPTLQAIFYPVQGQELTIRQISLLGFRDLVLLKVSTGKACPLRHKQRNNLAAVMEVGSRANAVQSG</sequence>
<dbReference type="AlphaFoldDB" id="A0AAW0ILD4"/>
<comment type="similarity">
    <text evidence="1">Belongs to the PROTOR family.</text>
</comment>
<reference evidence="2 3" key="1">
    <citation type="journal article" date="2023" name="bioRxiv">
        <title>Conserved and derived expression patterns and positive selection on dental genes reveal complex evolutionary context of ever-growing rodent molars.</title>
        <authorList>
            <person name="Calamari Z.T."/>
            <person name="Song A."/>
            <person name="Cohen E."/>
            <person name="Akter M."/>
            <person name="Roy R.D."/>
            <person name="Hallikas O."/>
            <person name="Christensen M.M."/>
            <person name="Li P."/>
            <person name="Marangoni P."/>
            <person name="Jernvall J."/>
            <person name="Klein O.D."/>
        </authorList>
    </citation>
    <scope>NUCLEOTIDE SEQUENCE [LARGE SCALE GENOMIC DNA]</scope>
    <source>
        <strain evidence="2">V071</strain>
    </source>
</reference>
<evidence type="ECO:0000256" key="1">
    <source>
        <dbReference type="ARBA" id="ARBA00010453"/>
    </source>
</evidence>
<dbReference type="GO" id="GO:0031932">
    <property type="term" value="C:TORC2 complex"/>
    <property type="evidence" value="ECO:0007669"/>
    <property type="project" value="TreeGrafter"/>
</dbReference>
<evidence type="ECO:0000313" key="2">
    <source>
        <dbReference type="EMBL" id="KAK7814976.1"/>
    </source>
</evidence>
<dbReference type="Pfam" id="PF08539">
    <property type="entry name" value="HbrB"/>
    <property type="match status" value="1"/>
</dbReference>
<dbReference type="Proteomes" id="UP001488838">
    <property type="component" value="Unassembled WGS sequence"/>
</dbReference>
<organism evidence="2 3">
    <name type="scientific">Myodes glareolus</name>
    <name type="common">Bank vole</name>
    <name type="synonym">Clethrionomys glareolus</name>
    <dbReference type="NCBI Taxonomy" id="447135"/>
    <lineage>
        <taxon>Eukaryota</taxon>
        <taxon>Metazoa</taxon>
        <taxon>Chordata</taxon>
        <taxon>Craniata</taxon>
        <taxon>Vertebrata</taxon>
        <taxon>Euteleostomi</taxon>
        <taxon>Mammalia</taxon>
        <taxon>Eutheria</taxon>
        <taxon>Euarchontoglires</taxon>
        <taxon>Glires</taxon>
        <taxon>Rodentia</taxon>
        <taxon>Myomorpha</taxon>
        <taxon>Muroidea</taxon>
        <taxon>Cricetidae</taxon>
        <taxon>Arvicolinae</taxon>
        <taxon>Myodes</taxon>
    </lineage>
</organism>
<dbReference type="PANTHER" id="PTHR32428:SF3">
    <property type="entry name" value="PROLINE-RICH PROTEIN 5-LIKE"/>
    <property type="match status" value="1"/>
</dbReference>
<proteinExistence type="inferred from homology"/>
<name>A0AAW0ILD4_MYOGA</name>
<evidence type="ECO:0000313" key="3">
    <source>
        <dbReference type="Proteomes" id="UP001488838"/>
    </source>
</evidence>
<accession>A0AAW0ILD4</accession>
<dbReference type="EMBL" id="JBBHLL010000117">
    <property type="protein sequence ID" value="KAK7814976.1"/>
    <property type="molecule type" value="Genomic_DNA"/>
</dbReference>